<evidence type="ECO:0000256" key="7">
    <source>
        <dbReference type="ARBA" id="ARBA00023211"/>
    </source>
</evidence>
<dbReference type="GO" id="GO:0046872">
    <property type="term" value="F:metal ion binding"/>
    <property type="evidence" value="ECO:0007669"/>
    <property type="project" value="UniProtKB-KW"/>
</dbReference>
<name>A0A238HJ80_9NEIS</name>
<dbReference type="PANTHER" id="PTHR11118:SF1">
    <property type="entry name" value="RNA-SPLICING LIGASE RTCB HOMOLOG"/>
    <property type="match status" value="1"/>
</dbReference>
<reference evidence="12 13" key="2">
    <citation type="submission" date="2017-06" db="EMBL/GenBank/DDBJ databases">
        <authorList>
            <person name="Kim H.J."/>
            <person name="Triplett B.A."/>
        </authorList>
    </citation>
    <scope>NUCLEOTIDE SEQUENCE [LARGE SCALE GENOMIC DNA]</scope>
    <source>
        <strain evidence="12">Kingella_eburonensis</strain>
    </source>
</reference>
<evidence type="ECO:0000256" key="4">
    <source>
        <dbReference type="ARBA" id="ARBA00022741"/>
    </source>
</evidence>
<evidence type="ECO:0000313" key="11">
    <source>
        <dbReference type="EMBL" id="SMQ13641.1"/>
    </source>
</evidence>
<evidence type="ECO:0000256" key="2">
    <source>
        <dbReference type="ARBA" id="ARBA00022598"/>
    </source>
</evidence>
<dbReference type="SUPFAM" id="SSF103365">
    <property type="entry name" value="Hypothetical protein PH1602"/>
    <property type="match status" value="1"/>
</dbReference>
<keyword evidence="13" id="KW-1185">Reference proteome</keyword>
<feature type="binding site" evidence="9">
    <location>
        <begin position="48"/>
        <end position="52"/>
    </location>
    <ligand>
        <name>GMP</name>
        <dbReference type="ChEBI" id="CHEBI:58115"/>
    </ligand>
</feature>
<feature type="binding site" evidence="10">
    <location>
        <position position="49"/>
    </location>
    <ligand>
        <name>Mn(2+)</name>
        <dbReference type="ChEBI" id="CHEBI:29035"/>
        <label>1</label>
    </ligand>
</feature>
<dbReference type="GO" id="GO:0005525">
    <property type="term" value="F:GTP binding"/>
    <property type="evidence" value="ECO:0007669"/>
    <property type="project" value="UniProtKB-KW"/>
</dbReference>
<organism evidence="11">
    <name type="scientific">Kingella negevensis</name>
    <dbReference type="NCBI Taxonomy" id="1522312"/>
    <lineage>
        <taxon>Bacteria</taxon>
        <taxon>Pseudomonadati</taxon>
        <taxon>Pseudomonadota</taxon>
        <taxon>Betaproteobacteria</taxon>
        <taxon>Neisseriales</taxon>
        <taxon>Neisseriaceae</taxon>
        <taxon>Kingella</taxon>
    </lineage>
</organism>
<sequence>MHKIKLSKLVKQLSSIDAPLDDTWQTRIDELLSNAPFQATLGTIGGGNHFAESQAVDKIYMPEKLPKNFNPQCLQLVVHSGSRGLGQQILRTHVDKFSHTGLADLAYSDKATFRLHFVFKINFYG</sequence>
<evidence type="ECO:0000256" key="5">
    <source>
        <dbReference type="ARBA" id="ARBA00022800"/>
    </source>
</evidence>
<dbReference type="PANTHER" id="PTHR11118">
    <property type="entry name" value="RNA-SPLICING LIGASE RTCB HOMOLOG"/>
    <property type="match status" value="1"/>
</dbReference>
<keyword evidence="3 10" id="KW-0479">Metal-binding</keyword>
<reference evidence="11" key="1">
    <citation type="submission" date="2017-05" db="EMBL/GenBank/DDBJ databases">
        <authorList>
            <person name="Song R."/>
            <person name="Chenine A.L."/>
            <person name="Ruprecht R.M."/>
        </authorList>
    </citation>
    <scope>NUCLEOTIDE SEQUENCE</scope>
    <source>
        <strain evidence="11">Kingella_eburonensis</strain>
    </source>
</reference>
<evidence type="ECO:0000256" key="3">
    <source>
        <dbReference type="ARBA" id="ARBA00022723"/>
    </source>
</evidence>
<protein>
    <recommendedName>
        <fullName evidence="1">3'-phosphate/5'-hydroxy nucleic acid ligase</fullName>
        <ecNumber evidence="1">6.5.1.8</ecNumber>
    </recommendedName>
</protein>
<dbReference type="Gene3D" id="3.90.1860.10">
    <property type="entry name" value="tRNA-splicing ligase RtcB"/>
    <property type="match status" value="1"/>
</dbReference>
<dbReference type="STRING" id="1522312.GCA_900177895_02260"/>
<feature type="binding site" evidence="10">
    <location>
        <position position="79"/>
    </location>
    <ligand>
        <name>Mn(2+)</name>
        <dbReference type="ChEBI" id="CHEBI:29035"/>
        <label>2</label>
    </ligand>
</feature>
<dbReference type="InterPro" id="IPR001233">
    <property type="entry name" value="RtcB"/>
</dbReference>
<dbReference type="GO" id="GO:0042245">
    <property type="term" value="P:RNA repair"/>
    <property type="evidence" value="ECO:0007669"/>
    <property type="project" value="UniProtKB-KW"/>
</dbReference>
<keyword evidence="2 11" id="KW-0436">Ligase</keyword>
<keyword evidence="6 9" id="KW-0342">GTP-binding</keyword>
<evidence type="ECO:0000313" key="12">
    <source>
        <dbReference type="EMBL" id="SNB66906.1"/>
    </source>
</evidence>
<dbReference type="EMBL" id="FXUV02000020">
    <property type="protein sequence ID" value="SNB66906.1"/>
    <property type="molecule type" value="Genomic_DNA"/>
</dbReference>
<dbReference type="AlphaFoldDB" id="A0A238HJ80"/>
<evidence type="ECO:0000256" key="1">
    <source>
        <dbReference type="ARBA" id="ARBA00012726"/>
    </source>
</evidence>
<dbReference type="EMBL" id="FXUV01000085">
    <property type="protein sequence ID" value="SMQ13641.1"/>
    <property type="molecule type" value="Genomic_DNA"/>
</dbReference>
<evidence type="ECO:0000256" key="8">
    <source>
        <dbReference type="ARBA" id="ARBA00047746"/>
    </source>
</evidence>
<proteinExistence type="predicted"/>
<dbReference type="EC" id="6.5.1.8" evidence="1"/>
<comment type="catalytic activity">
    <reaction evidence="8">
        <text>a 3'-end 3'-phospho-ribonucleotide-RNA + a 5'-end dephospho-ribonucleoside-RNA + GTP = a ribonucleotidyl-ribonucleotide-RNA + GMP + diphosphate</text>
        <dbReference type="Rhea" id="RHEA:68076"/>
        <dbReference type="Rhea" id="RHEA-COMP:10463"/>
        <dbReference type="Rhea" id="RHEA-COMP:13936"/>
        <dbReference type="Rhea" id="RHEA-COMP:17355"/>
        <dbReference type="ChEBI" id="CHEBI:33019"/>
        <dbReference type="ChEBI" id="CHEBI:37565"/>
        <dbReference type="ChEBI" id="CHEBI:58115"/>
        <dbReference type="ChEBI" id="CHEBI:83062"/>
        <dbReference type="ChEBI" id="CHEBI:138284"/>
        <dbReference type="ChEBI" id="CHEBI:173118"/>
        <dbReference type="EC" id="6.5.1.8"/>
    </reaction>
</comment>
<accession>A0A238HJ80</accession>
<dbReference type="RefSeq" id="WP_257874921.1">
    <property type="nucleotide sequence ID" value="NZ_CP123447.1"/>
</dbReference>
<dbReference type="GO" id="GO:0003972">
    <property type="term" value="F:RNA ligase (ATP) activity"/>
    <property type="evidence" value="ECO:0007669"/>
    <property type="project" value="TreeGrafter"/>
</dbReference>
<evidence type="ECO:0000256" key="6">
    <source>
        <dbReference type="ARBA" id="ARBA00023134"/>
    </source>
</evidence>
<evidence type="ECO:0000256" key="9">
    <source>
        <dbReference type="PIRSR" id="PIRSR601233-2"/>
    </source>
</evidence>
<keyword evidence="4 9" id="KW-0547">Nucleotide-binding</keyword>
<dbReference type="GO" id="GO:0006396">
    <property type="term" value="P:RNA processing"/>
    <property type="evidence" value="ECO:0007669"/>
    <property type="project" value="InterPro"/>
</dbReference>
<gene>
    <name evidence="11" type="primary">rtcB</name>
    <name evidence="11" type="ORF">KEBURONENSIS_00709</name>
    <name evidence="12" type="ORF">KEBURONENSIS_01189</name>
</gene>
<dbReference type="GO" id="GO:0170057">
    <property type="term" value="F:RNA ligase (GTP) activity"/>
    <property type="evidence" value="ECO:0007669"/>
    <property type="project" value="UniProtKB-EC"/>
</dbReference>
<dbReference type="Proteomes" id="UP000215450">
    <property type="component" value="Unassembled WGS sequence"/>
</dbReference>
<evidence type="ECO:0000256" key="10">
    <source>
        <dbReference type="PIRSR" id="PIRSR601233-3"/>
    </source>
</evidence>
<keyword evidence="7 10" id="KW-0464">Manganese</keyword>
<comment type="cofactor">
    <cofactor evidence="10">
        <name>Mn(2+)</name>
        <dbReference type="ChEBI" id="CHEBI:29035"/>
    </cofactor>
    <text evidence="10">Binds 2 manganese ions per subunit.</text>
</comment>
<dbReference type="InterPro" id="IPR036025">
    <property type="entry name" value="RtcB-like_sf"/>
</dbReference>
<evidence type="ECO:0000313" key="13">
    <source>
        <dbReference type="Proteomes" id="UP000215450"/>
    </source>
</evidence>
<keyword evidence="5" id="KW-0692">RNA repair</keyword>
<dbReference type="Pfam" id="PF01139">
    <property type="entry name" value="RtcB"/>
    <property type="match status" value="1"/>
</dbReference>